<dbReference type="AlphaFoldDB" id="A0AAD3HC61"/>
<protein>
    <recommendedName>
        <fullName evidence="3">EF-hand domain-containing protein</fullName>
    </recommendedName>
</protein>
<feature type="compositionally biased region" description="Basic and acidic residues" evidence="2">
    <location>
        <begin position="540"/>
        <end position="555"/>
    </location>
</feature>
<dbReference type="InterPro" id="IPR011992">
    <property type="entry name" value="EF-hand-dom_pair"/>
</dbReference>
<dbReference type="GO" id="GO:0005509">
    <property type="term" value="F:calcium ion binding"/>
    <property type="evidence" value="ECO:0007669"/>
    <property type="project" value="InterPro"/>
</dbReference>
<sequence>MILEMRIIESSPSNGSKAKEALSTLRQDDFVLVCVPGYNAWLISAPTRLACERLEAAKKRPKGKRNFTHAIGDLDKFYDIIDKECIPPSLDSADKLKIFEQAHMRVAITQDESVNNILVRNGMIQGTLWSEADFEIRNFFKEIEAGLEGHCDPDMINGHVYHAALVTSANFHGEGNIEDFEKAKEFGMKIGVKLCISFEQKMDIDPGCWSIFEIRKNSITATRKGTMHSDIIDRDSIKSLRVSFAKELIDMLDLMNADTDINDVYNVFESIDSNGDGGLTEEELCNFVNQLSANASTSMSNEQKITDEDVSVLFRAIDINGDKEITFVELFEFLEYAYDGNSPQMEKLASKFLKAVRSEVKVDEGANTTNDVQNLICVFSDLDTDGSNDIDEGELGKLLFKHGFSEVEVKLMFSLMDKVYRSDGGINFTELFEFLKGLEKAEESISSKTRISTAIGSAHDEKNESSSIDSSSNDVMSPQTGRVLPLKLAPPNHSSHTRVTIDSSSRGAFNSERESPTHHQMEKISNRTRESKGVTRRPKSREVNNAKRDKFQREFQRPQPKMTIAQSNLLYERLVAHKAKVEQRKLLLRKQREERELAWMKNIKTISVGKFTAKYCKTYG</sequence>
<evidence type="ECO:0000313" key="5">
    <source>
        <dbReference type="Proteomes" id="UP001054902"/>
    </source>
</evidence>
<feature type="compositionally biased region" description="Polar residues" evidence="2">
    <location>
        <begin position="492"/>
        <end position="508"/>
    </location>
</feature>
<name>A0AAD3HC61_9STRA</name>
<feature type="region of interest" description="Disordered" evidence="2">
    <location>
        <begin position="456"/>
        <end position="555"/>
    </location>
</feature>
<proteinExistence type="predicted"/>
<feature type="domain" description="EF-hand" evidence="3">
    <location>
        <begin position="305"/>
        <end position="340"/>
    </location>
</feature>
<reference evidence="4 5" key="1">
    <citation type="journal article" date="2021" name="Sci. Rep.">
        <title>The genome of the diatom Chaetoceros tenuissimus carries an ancient integrated fragment of an extant virus.</title>
        <authorList>
            <person name="Hongo Y."/>
            <person name="Kimura K."/>
            <person name="Takaki Y."/>
            <person name="Yoshida Y."/>
            <person name="Baba S."/>
            <person name="Kobayashi G."/>
            <person name="Nagasaki K."/>
            <person name="Hano T."/>
            <person name="Tomaru Y."/>
        </authorList>
    </citation>
    <scope>NUCLEOTIDE SEQUENCE [LARGE SCALE GENOMIC DNA]</scope>
    <source>
        <strain evidence="4 5">NIES-3715</strain>
    </source>
</reference>
<evidence type="ECO:0000256" key="2">
    <source>
        <dbReference type="SAM" id="MobiDB-lite"/>
    </source>
</evidence>
<dbReference type="InterPro" id="IPR018247">
    <property type="entry name" value="EF_Hand_1_Ca_BS"/>
</dbReference>
<evidence type="ECO:0000259" key="3">
    <source>
        <dbReference type="PROSITE" id="PS50222"/>
    </source>
</evidence>
<organism evidence="4 5">
    <name type="scientific">Chaetoceros tenuissimus</name>
    <dbReference type="NCBI Taxonomy" id="426638"/>
    <lineage>
        <taxon>Eukaryota</taxon>
        <taxon>Sar</taxon>
        <taxon>Stramenopiles</taxon>
        <taxon>Ochrophyta</taxon>
        <taxon>Bacillariophyta</taxon>
        <taxon>Coscinodiscophyceae</taxon>
        <taxon>Chaetocerotophycidae</taxon>
        <taxon>Chaetocerotales</taxon>
        <taxon>Chaetocerotaceae</taxon>
        <taxon>Chaetoceros</taxon>
    </lineage>
</organism>
<dbReference type="InterPro" id="IPR002048">
    <property type="entry name" value="EF_hand_dom"/>
</dbReference>
<dbReference type="PROSITE" id="PS50222">
    <property type="entry name" value="EF_HAND_2"/>
    <property type="match status" value="3"/>
</dbReference>
<feature type="domain" description="EF-hand" evidence="3">
    <location>
        <begin position="259"/>
        <end position="294"/>
    </location>
</feature>
<dbReference type="Proteomes" id="UP001054902">
    <property type="component" value="Unassembled WGS sequence"/>
</dbReference>
<dbReference type="Pfam" id="PF13499">
    <property type="entry name" value="EF-hand_7"/>
    <property type="match status" value="1"/>
</dbReference>
<dbReference type="SMART" id="SM00054">
    <property type="entry name" value="EFh"/>
    <property type="match status" value="4"/>
</dbReference>
<keyword evidence="1" id="KW-0106">Calcium</keyword>
<dbReference type="Gene3D" id="1.10.238.10">
    <property type="entry name" value="EF-hand"/>
    <property type="match status" value="2"/>
</dbReference>
<dbReference type="PROSITE" id="PS00018">
    <property type="entry name" value="EF_HAND_1"/>
    <property type="match status" value="2"/>
</dbReference>
<dbReference type="SUPFAM" id="SSF47473">
    <property type="entry name" value="EF-hand"/>
    <property type="match status" value="1"/>
</dbReference>
<keyword evidence="5" id="KW-1185">Reference proteome</keyword>
<evidence type="ECO:0000313" key="4">
    <source>
        <dbReference type="EMBL" id="GFH57738.1"/>
    </source>
</evidence>
<comment type="caution">
    <text evidence="4">The sequence shown here is derived from an EMBL/GenBank/DDBJ whole genome shotgun (WGS) entry which is preliminary data.</text>
</comment>
<gene>
    <name evidence="4" type="ORF">CTEN210_14214</name>
</gene>
<evidence type="ECO:0000256" key="1">
    <source>
        <dbReference type="ARBA" id="ARBA00022837"/>
    </source>
</evidence>
<accession>A0AAD3HC61</accession>
<feature type="domain" description="EF-hand" evidence="3">
    <location>
        <begin position="370"/>
        <end position="405"/>
    </location>
</feature>
<dbReference type="EMBL" id="BLLK01000058">
    <property type="protein sequence ID" value="GFH57738.1"/>
    <property type="molecule type" value="Genomic_DNA"/>
</dbReference>
<feature type="compositionally biased region" description="Basic and acidic residues" evidence="2">
    <location>
        <begin position="511"/>
        <end position="533"/>
    </location>
</feature>